<feature type="chain" id="PRO_5038024023" evidence="2">
    <location>
        <begin position="29"/>
        <end position="325"/>
    </location>
</feature>
<protein>
    <submittedName>
        <fullName evidence="3">ABC transporter substrate-binding protein</fullName>
    </submittedName>
</protein>
<dbReference type="Gene3D" id="3.40.190.10">
    <property type="entry name" value="Periplasmic binding protein-like II"/>
    <property type="match status" value="1"/>
</dbReference>
<dbReference type="CDD" id="cd13578">
    <property type="entry name" value="PBP2_Bug27"/>
    <property type="match status" value="1"/>
</dbReference>
<keyword evidence="2" id="KW-0732">Signal</keyword>
<dbReference type="SUPFAM" id="SSF53850">
    <property type="entry name" value="Periplasmic binding protein-like II"/>
    <property type="match status" value="1"/>
</dbReference>
<reference evidence="3" key="1">
    <citation type="journal article" date="2014" name="Int. J. Syst. Evol. Microbiol.">
        <title>Complete genome sequence of Corynebacterium casei LMG S-19264T (=DSM 44701T), isolated from a smear-ripened cheese.</title>
        <authorList>
            <consortium name="US DOE Joint Genome Institute (JGI-PGF)"/>
            <person name="Walter F."/>
            <person name="Albersmeier A."/>
            <person name="Kalinowski J."/>
            <person name="Ruckert C."/>
        </authorList>
    </citation>
    <scope>NUCLEOTIDE SEQUENCE</scope>
    <source>
        <strain evidence="3">CGMCC 1.3617</strain>
    </source>
</reference>
<dbReference type="PROSITE" id="PS51318">
    <property type="entry name" value="TAT"/>
    <property type="match status" value="1"/>
</dbReference>
<keyword evidence="4" id="KW-1185">Reference proteome</keyword>
<comment type="caution">
    <text evidence="3">The sequence shown here is derived from an EMBL/GenBank/DDBJ whole genome shotgun (WGS) entry which is preliminary data.</text>
</comment>
<evidence type="ECO:0000313" key="4">
    <source>
        <dbReference type="Proteomes" id="UP000661507"/>
    </source>
</evidence>
<dbReference type="InterPro" id="IPR005064">
    <property type="entry name" value="BUG"/>
</dbReference>
<comment type="similarity">
    <text evidence="1">Belongs to the UPF0065 (bug) family.</text>
</comment>
<dbReference type="Pfam" id="PF03401">
    <property type="entry name" value="TctC"/>
    <property type="match status" value="1"/>
</dbReference>
<gene>
    <name evidence="3" type="ORF">GCM10011320_10410</name>
</gene>
<dbReference type="AlphaFoldDB" id="A0A917K985"/>
<organism evidence="3 4">
    <name type="scientific">Neoroseomonas lacus</name>
    <dbReference type="NCBI Taxonomy" id="287609"/>
    <lineage>
        <taxon>Bacteria</taxon>
        <taxon>Pseudomonadati</taxon>
        <taxon>Pseudomonadota</taxon>
        <taxon>Alphaproteobacteria</taxon>
        <taxon>Acetobacterales</taxon>
        <taxon>Acetobacteraceae</taxon>
        <taxon>Neoroseomonas</taxon>
    </lineage>
</organism>
<dbReference type="InterPro" id="IPR006311">
    <property type="entry name" value="TAT_signal"/>
</dbReference>
<dbReference type="Proteomes" id="UP000661507">
    <property type="component" value="Unassembled WGS sequence"/>
</dbReference>
<dbReference type="InterPro" id="IPR042100">
    <property type="entry name" value="Bug_dom1"/>
</dbReference>
<evidence type="ECO:0000313" key="3">
    <source>
        <dbReference type="EMBL" id="GGJ05483.1"/>
    </source>
</evidence>
<evidence type="ECO:0000256" key="2">
    <source>
        <dbReference type="SAM" id="SignalP"/>
    </source>
</evidence>
<dbReference type="RefSeq" id="WP_188965849.1">
    <property type="nucleotide sequence ID" value="NZ_BMKW01000002.1"/>
</dbReference>
<dbReference type="Gene3D" id="3.40.190.150">
    <property type="entry name" value="Bordetella uptake gene, domain 1"/>
    <property type="match status" value="1"/>
</dbReference>
<dbReference type="PANTHER" id="PTHR42928">
    <property type="entry name" value="TRICARBOXYLATE-BINDING PROTEIN"/>
    <property type="match status" value="1"/>
</dbReference>
<reference evidence="3" key="2">
    <citation type="submission" date="2020-09" db="EMBL/GenBank/DDBJ databases">
        <authorList>
            <person name="Sun Q."/>
            <person name="Zhou Y."/>
        </authorList>
    </citation>
    <scope>NUCLEOTIDE SEQUENCE</scope>
    <source>
        <strain evidence="3">CGMCC 1.3617</strain>
    </source>
</reference>
<dbReference type="PANTHER" id="PTHR42928:SF5">
    <property type="entry name" value="BLR1237 PROTEIN"/>
    <property type="match status" value="1"/>
</dbReference>
<feature type="signal peptide" evidence="2">
    <location>
        <begin position="1"/>
        <end position="28"/>
    </location>
</feature>
<sequence length="325" mass="34262">MSIRPSRRALLGGAATLLSLPRIATAQAYPSRPITLIVPFAAGSSTDVVGRQAARAISEAIGGQVVVENRTGAGGIIGAQAVARSRPDGYTLLVVTNSTHAANTALFRNLPYDPVADFAPVSNLATGPLVLLSHPSLPVRNVQQLVAYGRANPGKLTYGYSGSSSQIAAVMLTHDGQFEALGVQYRSIPPQVTDLLGGQLSFTFADPANALPHIRSGGAIGLGVTAAARTPLAPDLPTLTEAGLPGFQLVPWQGMAAPAGTDLAIIRRLFDALRARYDTEEVRRTYAALGFEVSLSDSPEAYADFIRSETRRWGDLVRLARIEPQ</sequence>
<proteinExistence type="inferred from homology"/>
<evidence type="ECO:0000256" key="1">
    <source>
        <dbReference type="ARBA" id="ARBA00006987"/>
    </source>
</evidence>
<dbReference type="PIRSF" id="PIRSF017082">
    <property type="entry name" value="YflP"/>
    <property type="match status" value="1"/>
</dbReference>
<dbReference type="EMBL" id="BMKW01000002">
    <property type="protein sequence ID" value="GGJ05483.1"/>
    <property type="molecule type" value="Genomic_DNA"/>
</dbReference>
<accession>A0A917K985</accession>
<name>A0A917K985_9PROT</name>